<evidence type="ECO:0000256" key="1">
    <source>
        <dbReference type="ARBA" id="ARBA00022679"/>
    </source>
</evidence>
<feature type="domain" description="Glycosyl transferase CAP10" evidence="2">
    <location>
        <begin position="113"/>
        <end position="327"/>
    </location>
</feature>
<dbReference type="SMART" id="SM00672">
    <property type="entry name" value="CAP10"/>
    <property type="match status" value="1"/>
</dbReference>
<organism evidence="3 4">
    <name type="scientific">Hallella seregens ATCC 51272</name>
    <dbReference type="NCBI Taxonomy" id="1336250"/>
    <lineage>
        <taxon>Bacteria</taxon>
        <taxon>Pseudomonadati</taxon>
        <taxon>Bacteroidota</taxon>
        <taxon>Bacteroidia</taxon>
        <taxon>Bacteroidales</taxon>
        <taxon>Prevotellaceae</taxon>
        <taxon>Hallella</taxon>
    </lineage>
</organism>
<gene>
    <name evidence="3" type="ORF">ACFFK8_10965</name>
</gene>
<dbReference type="InterPro" id="IPR006598">
    <property type="entry name" value="CAP10"/>
</dbReference>
<dbReference type="GO" id="GO:0016740">
    <property type="term" value="F:transferase activity"/>
    <property type="evidence" value="ECO:0007669"/>
    <property type="project" value="UniProtKB-KW"/>
</dbReference>
<name>A0ABV5ZPX3_9BACT</name>
<keyword evidence="1 3" id="KW-0808">Transferase</keyword>
<dbReference type="PANTHER" id="PTHR12203:SF35">
    <property type="entry name" value="PROTEIN O-GLUCOSYLTRANSFERASE 1"/>
    <property type="match status" value="1"/>
</dbReference>
<keyword evidence="4" id="KW-1185">Reference proteome</keyword>
<dbReference type="InterPro" id="IPR051091">
    <property type="entry name" value="O-Glucosyltr/Glycosyltrsf_90"/>
</dbReference>
<protein>
    <submittedName>
        <fullName evidence="3">Glycosyl transferase family 90</fullName>
    </submittedName>
</protein>
<dbReference type="RefSeq" id="WP_005845371.1">
    <property type="nucleotide sequence ID" value="NZ_JBHLZF010000002.1"/>
</dbReference>
<evidence type="ECO:0000313" key="4">
    <source>
        <dbReference type="Proteomes" id="UP001589688"/>
    </source>
</evidence>
<comment type="caution">
    <text evidence="3">The sequence shown here is derived from an EMBL/GenBank/DDBJ whole genome shotgun (WGS) entry which is preliminary data.</text>
</comment>
<accession>A0ABV5ZPX3</accession>
<proteinExistence type="predicted"/>
<dbReference type="EMBL" id="JBHLZF010000002">
    <property type="protein sequence ID" value="MFB9898296.1"/>
    <property type="molecule type" value="Genomic_DNA"/>
</dbReference>
<sequence length="341" mass="40143">MNRKLYYTLHSGKNNKALYYLRSYIRLHTPRCILRPWLARRLRAIDSRPDRDAILRRADYYCRLTADTPFCEADFMARSTALGRQPMTRQKVYYLDTMQYARWFPQRLRWLLEEGDVDYLLPLPAITKSRPLQGDNRCSVLLNLDKVRHFIFVDDRKTFAQKKDGCIFRGRIAQHSGQCNRVKQGRYDFVSKFYGHPLCDVGVIDKNYPQWHSAKLTIGEQLEYKFVMSLEGNDVASNLKWIMSSNSIAVMPRPTCETWFMEGTLQPDVHYIEVQPDYSDLIDKLNHYISHPDEAQTIIENAHAYIDQFRHPTREDLVSLLVLDRYFARTNAGYRPLGPTR</sequence>
<evidence type="ECO:0000313" key="3">
    <source>
        <dbReference type="EMBL" id="MFB9898296.1"/>
    </source>
</evidence>
<dbReference type="Pfam" id="PF05686">
    <property type="entry name" value="Glyco_transf_90"/>
    <property type="match status" value="1"/>
</dbReference>
<dbReference type="Proteomes" id="UP001589688">
    <property type="component" value="Unassembled WGS sequence"/>
</dbReference>
<dbReference type="PANTHER" id="PTHR12203">
    <property type="entry name" value="KDEL LYS-ASP-GLU-LEU CONTAINING - RELATED"/>
    <property type="match status" value="1"/>
</dbReference>
<evidence type="ECO:0000259" key="2">
    <source>
        <dbReference type="SMART" id="SM00672"/>
    </source>
</evidence>
<reference evidence="3 4" key="1">
    <citation type="submission" date="2024-09" db="EMBL/GenBank/DDBJ databases">
        <authorList>
            <person name="Sun Q."/>
            <person name="Mori K."/>
        </authorList>
    </citation>
    <scope>NUCLEOTIDE SEQUENCE [LARGE SCALE GENOMIC DNA]</scope>
    <source>
        <strain evidence="3 4">ATCC 51272</strain>
    </source>
</reference>